<evidence type="ECO:0000256" key="2">
    <source>
        <dbReference type="ARBA" id="ARBA00022695"/>
    </source>
</evidence>
<comment type="caution">
    <text evidence="9">The sequence shown here is derived from an EMBL/GenBank/DDBJ whole genome shotgun (WGS) entry which is preliminary data.</text>
</comment>
<dbReference type="InterPro" id="IPR043502">
    <property type="entry name" value="DNA/RNA_pol_sf"/>
</dbReference>
<dbReference type="GO" id="GO:0003676">
    <property type="term" value="F:nucleic acid binding"/>
    <property type="evidence" value="ECO:0007669"/>
    <property type="project" value="InterPro"/>
</dbReference>
<name>A0A6L2JIQ9_TANCI</name>
<dbReference type="GO" id="GO:0003964">
    <property type="term" value="F:RNA-directed DNA polymerase activity"/>
    <property type="evidence" value="ECO:0007669"/>
    <property type="project" value="UniProtKB-KW"/>
</dbReference>
<evidence type="ECO:0000256" key="4">
    <source>
        <dbReference type="ARBA" id="ARBA00022759"/>
    </source>
</evidence>
<dbReference type="Pfam" id="PF17917">
    <property type="entry name" value="RT_RNaseH"/>
    <property type="match status" value="1"/>
</dbReference>
<dbReference type="GO" id="GO:0016787">
    <property type="term" value="F:hydrolase activity"/>
    <property type="evidence" value="ECO:0007669"/>
    <property type="project" value="UniProtKB-KW"/>
</dbReference>
<dbReference type="SUPFAM" id="SSF56672">
    <property type="entry name" value="DNA/RNA polymerases"/>
    <property type="match status" value="1"/>
</dbReference>
<keyword evidence="4" id="KW-0255">Endonuclease</keyword>
<dbReference type="InterPro" id="IPR012337">
    <property type="entry name" value="RNaseH-like_sf"/>
</dbReference>
<dbReference type="Gene3D" id="2.40.70.10">
    <property type="entry name" value="Acid Proteases"/>
    <property type="match status" value="1"/>
</dbReference>
<evidence type="ECO:0000256" key="3">
    <source>
        <dbReference type="ARBA" id="ARBA00022722"/>
    </source>
</evidence>
<dbReference type="InterPro" id="IPR036397">
    <property type="entry name" value="RNaseH_sf"/>
</dbReference>
<feature type="compositionally biased region" description="Polar residues" evidence="7">
    <location>
        <begin position="228"/>
        <end position="244"/>
    </location>
</feature>
<keyword evidence="3" id="KW-0540">Nuclease</keyword>
<sequence length="688" mass="77290">MRIASINRKRYILVIVDDYSSYTWVLFLRSKDEAPAMIITFLKRIRVLLQSLVIIIRTDNGTEFKNQVFKVYFDSVGISHQMSSDTSAQRSESSSSITSSFDTKITALKVEMAEINKNLMRVLHVNQQVKAVNPNCETCGGPHSFSDCPAIVGQTQNVYAAGAYQGNDAILKNMQPNMTFLTNSNLELKNMFIQFMKMNIASSLGLGTLLGNTITNSKEKLKGITTRSGTAYQGPTIPNTSSSLPPVVERETEATKDMVHLTKNGSTKDVQPPVVQTESSILNFELVVAPIIEPVASLVSAPKPNQRPSIPYPSRLQDQKLRGKANDQRENSDRSISRPIGVAEDVYVKVGKFHFPADFVVVDFDADPRVPLIFRRSFLKTKRALIDVFEGELTLRFGKEAITFNLDQTSRYSANHNDMTANRIDVIDMACEEYSQEVLGFSDVISSGNPTPYYDPIVFTTSLTLTPFGDSDFLLEEVDAFLSLKDNPTLPEVDQFYVDTEGDILLLESFLNDDPLLPSPNQGNYLPQVELKDLPPYLEYAFLEGDDKLPVIIVKDLSVEEKTALITVLKSHKRAITCKLSDIKVLGKRQEKHFRPIHYASKTMTEAELNYTTTEKEMLAVVYAFEKFRSYLIMNKSIVYTNHSALKYLFAKKDSKARLLCWVLLLQEFTFKVIDIKGAENLSADHLS</sequence>
<reference evidence="9" key="1">
    <citation type="journal article" date="2019" name="Sci. Rep.">
        <title>Draft genome of Tanacetum cinerariifolium, the natural source of mosquito coil.</title>
        <authorList>
            <person name="Yamashiro T."/>
            <person name="Shiraishi A."/>
            <person name="Satake H."/>
            <person name="Nakayama K."/>
        </authorList>
    </citation>
    <scope>NUCLEOTIDE SEQUENCE</scope>
</reference>
<dbReference type="InterPro" id="IPR001584">
    <property type="entry name" value="Integrase_cat-core"/>
</dbReference>
<dbReference type="CDD" id="cd09274">
    <property type="entry name" value="RNase_HI_RT_Ty3"/>
    <property type="match status" value="1"/>
</dbReference>
<dbReference type="PANTHER" id="PTHR37984:SF5">
    <property type="entry name" value="PROTEIN NYNRIN-LIKE"/>
    <property type="match status" value="1"/>
</dbReference>
<keyword evidence="2" id="KW-0548">Nucleotidyltransferase</keyword>
<dbReference type="Gene3D" id="3.10.20.370">
    <property type="match status" value="1"/>
</dbReference>
<feature type="domain" description="Integrase catalytic" evidence="8">
    <location>
        <begin position="1"/>
        <end position="157"/>
    </location>
</feature>
<dbReference type="GO" id="GO:0015074">
    <property type="term" value="P:DNA integration"/>
    <property type="evidence" value="ECO:0007669"/>
    <property type="project" value="InterPro"/>
</dbReference>
<dbReference type="PROSITE" id="PS50994">
    <property type="entry name" value="INTEGRASE"/>
    <property type="match status" value="1"/>
</dbReference>
<organism evidence="9">
    <name type="scientific">Tanacetum cinerariifolium</name>
    <name type="common">Dalmatian daisy</name>
    <name type="synonym">Chrysanthemum cinerariifolium</name>
    <dbReference type="NCBI Taxonomy" id="118510"/>
    <lineage>
        <taxon>Eukaryota</taxon>
        <taxon>Viridiplantae</taxon>
        <taxon>Streptophyta</taxon>
        <taxon>Embryophyta</taxon>
        <taxon>Tracheophyta</taxon>
        <taxon>Spermatophyta</taxon>
        <taxon>Magnoliopsida</taxon>
        <taxon>eudicotyledons</taxon>
        <taxon>Gunneridae</taxon>
        <taxon>Pentapetalae</taxon>
        <taxon>asterids</taxon>
        <taxon>campanulids</taxon>
        <taxon>Asterales</taxon>
        <taxon>Asteraceae</taxon>
        <taxon>Asteroideae</taxon>
        <taxon>Anthemideae</taxon>
        <taxon>Anthemidinae</taxon>
        <taxon>Tanacetum</taxon>
    </lineage>
</organism>
<evidence type="ECO:0000256" key="6">
    <source>
        <dbReference type="ARBA" id="ARBA00022918"/>
    </source>
</evidence>
<evidence type="ECO:0000313" key="9">
    <source>
        <dbReference type="EMBL" id="GEU36629.1"/>
    </source>
</evidence>
<gene>
    <name evidence="9" type="ORF">Tci_008607</name>
</gene>
<keyword evidence="6 9" id="KW-0695">RNA-directed DNA polymerase</keyword>
<dbReference type="InterPro" id="IPR050951">
    <property type="entry name" value="Retrovirus_Pol_polyprotein"/>
</dbReference>
<evidence type="ECO:0000256" key="1">
    <source>
        <dbReference type="ARBA" id="ARBA00022679"/>
    </source>
</evidence>
<dbReference type="InterPro" id="IPR021109">
    <property type="entry name" value="Peptidase_aspartic_dom_sf"/>
</dbReference>
<dbReference type="EMBL" id="BKCJ010000832">
    <property type="protein sequence ID" value="GEU36629.1"/>
    <property type="molecule type" value="Genomic_DNA"/>
</dbReference>
<keyword evidence="1" id="KW-0808">Transferase</keyword>
<feature type="region of interest" description="Disordered" evidence="7">
    <location>
        <begin position="302"/>
        <end position="336"/>
    </location>
</feature>
<evidence type="ECO:0000256" key="5">
    <source>
        <dbReference type="ARBA" id="ARBA00022801"/>
    </source>
</evidence>
<accession>A0A6L2JIQ9</accession>
<dbReference type="AlphaFoldDB" id="A0A6L2JIQ9"/>
<dbReference type="Gene3D" id="3.30.420.10">
    <property type="entry name" value="Ribonuclease H-like superfamily/Ribonuclease H"/>
    <property type="match status" value="1"/>
</dbReference>
<evidence type="ECO:0000259" key="8">
    <source>
        <dbReference type="PROSITE" id="PS50994"/>
    </source>
</evidence>
<dbReference type="SUPFAM" id="SSF53098">
    <property type="entry name" value="Ribonuclease H-like"/>
    <property type="match status" value="1"/>
</dbReference>
<keyword evidence="5" id="KW-0378">Hydrolase</keyword>
<protein>
    <submittedName>
        <fullName evidence="9">Reverse transcriptase domain-containing protein</fullName>
    </submittedName>
</protein>
<dbReference type="GO" id="GO:0004519">
    <property type="term" value="F:endonuclease activity"/>
    <property type="evidence" value="ECO:0007669"/>
    <property type="project" value="UniProtKB-KW"/>
</dbReference>
<dbReference type="Pfam" id="PF00665">
    <property type="entry name" value="rve"/>
    <property type="match status" value="1"/>
</dbReference>
<feature type="region of interest" description="Disordered" evidence="7">
    <location>
        <begin position="228"/>
        <end position="247"/>
    </location>
</feature>
<proteinExistence type="predicted"/>
<dbReference type="PANTHER" id="PTHR37984">
    <property type="entry name" value="PROTEIN CBG26694"/>
    <property type="match status" value="1"/>
</dbReference>
<evidence type="ECO:0000256" key="7">
    <source>
        <dbReference type="SAM" id="MobiDB-lite"/>
    </source>
</evidence>
<dbReference type="InterPro" id="IPR041373">
    <property type="entry name" value="RT_RNaseH"/>
</dbReference>
<feature type="compositionally biased region" description="Basic and acidic residues" evidence="7">
    <location>
        <begin position="317"/>
        <end position="336"/>
    </location>
</feature>